<dbReference type="KEGG" id="mno:Mnod_4390"/>
<evidence type="ECO:0000313" key="2">
    <source>
        <dbReference type="EMBL" id="ACL59261.1"/>
    </source>
</evidence>
<keyword evidence="3" id="KW-1185">Reference proteome</keyword>
<dbReference type="RefSeq" id="WP_015930902.1">
    <property type="nucleotide sequence ID" value="NC_011894.1"/>
</dbReference>
<dbReference type="AlphaFoldDB" id="B8IBK7"/>
<dbReference type="HOGENOM" id="CLU_2569879_0_0_5"/>
<sequence length="81" mass="8588">MTISFFAGFFAGEAQELLPEAAPLACLIVFAMAATWFTLVGFLVSHPAFRRLLSAGGRWIRFGVAGGLLGMAALAVWRAAV</sequence>
<accession>B8IBK7</accession>
<evidence type="ECO:0008006" key="4">
    <source>
        <dbReference type="Google" id="ProtNLM"/>
    </source>
</evidence>
<evidence type="ECO:0000256" key="1">
    <source>
        <dbReference type="SAM" id="Phobius"/>
    </source>
</evidence>
<organism evidence="2 3">
    <name type="scientific">Methylobacterium nodulans (strain LMG 21967 / CNCM I-2342 / ORS 2060)</name>
    <dbReference type="NCBI Taxonomy" id="460265"/>
    <lineage>
        <taxon>Bacteria</taxon>
        <taxon>Pseudomonadati</taxon>
        <taxon>Pseudomonadota</taxon>
        <taxon>Alphaproteobacteria</taxon>
        <taxon>Hyphomicrobiales</taxon>
        <taxon>Methylobacteriaceae</taxon>
        <taxon>Methylobacterium</taxon>
    </lineage>
</organism>
<reference evidence="2 3" key="1">
    <citation type="submission" date="2009-01" db="EMBL/GenBank/DDBJ databases">
        <title>Complete sequence of chromosome of Methylobacterium nodulans ORS 2060.</title>
        <authorList>
            <consortium name="US DOE Joint Genome Institute"/>
            <person name="Lucas S."/>
            <person name="Copeland A."/>
            <person name="Lapidus A."/>
            <person name="Glavina del Rio T."/>
            <person name="Dalin E."/>
            <person name="Tice H."/>
            <person name="Bruce D."/>
            <person name="Goodwin L."/>
            <person name="Pitluck S."/>
            <person name="Sims D."/>
            <person name="Brettin T."/>
            <person name="Detter J.C."/>
            <person name="Han C."/>
            <person name="Larimer F."/>
            <person name="Land M."/>
            <person name="Hauser L."/>
            <person name="Kyrpides N."/>
            <person name="Ivanova N."/>
            <person name="Marx C.J."/>
            <person name="Richardson P."/>
        </authorList>
    </citation>
    <scope>NUCLEOTIDE SEQUENCE [LARGE SCALE GENOMIC DNA]</scope>
    <source>
        <strain evidence="3">LMG 21967 / CNCM I-2342 / ORS 2060</strain>
    </source>
</reference>
<gene>
    <name evidence="2" type="ordered locus">Mnod_4390</name>
</gene>
<evidence type="ECO:0000313" key="3">
    <source>
        <dbReference type="Proteomes" id="UP000008207"/>
    </source>
</evidence>
<dbReference type="Proteomes" id="UP000008207">
    <property type="component" value="Chromosome"/>
</dbReference>
<feature type="transmembrane region" description="Helical" evidence="1">
    <location>
        <begin position="59"/>
        <end position="80"/>
    </location>
</feature>
<protein>
    <recommendedName>
        <fullName evidence="4">Lysine exporter protein (LYSE/YGGA)</fullName>
    </recommendedName>
</protein>
<keyword evidence="1" id="KW-1133">Transmembrane helix</keyword>
<keyword evidence="1" id="KW-0472">Membrane</keyword>
<name>B8IBK7_METNO</name>
<keyword evidence="1" id="KW-0812">Transmembrane</keyword>
<dbReference type="EMBL" id="CP001349">
    <property type="protein sequence ID" value="ACL59261.1"/>
    <property type="molecule type" value="Genomic_DNA"/>
</dbReference>
<proteinExistence type="predicted"/>
<feature type="transmembrane region" description="Helical" evidence="1">
    <location>
        <begin position="24"/>
        <end position="47"/>
    </location>
</feature>